<dbReference type="GO" id="GO:0006203">
    <property type="term" value="P:dGTP catabolic process"/>
    <property type="evidence" value="ECO:0007669"/>
    <property type="project" value="TreeGrafter"/>
</dbReference>
<dbReference type="Gene3D" id="1.10.3210.10">
    <property type="entry name" value="Hypothetical protein af1432"/>
    <property type="match status" value="1"/>
</dbReference>
<sequence length="464" mass="53351">MKLDWNKLITAKRFGASTYHLKTDARTEFERDLDRIIFSSPFRRLKDKTQVFPVPKSDFVHNRLTHSIEVSSIGRSIGKLAGEFILKKEGEIYDNEGNELITATTIGHIVAAACLAHDIGNPPFGHSGEQSFRVFFKKFFAQRDNEDFLNELSQKERRDFLEFEGNAEGFRILTNDHPSGQQGGLKLTYSTLGAFTKYPKESIIENLNSRGELTPKRRSKKKVGFFQSERSIFEEIANDLGLIRLSDSDRYWCRHPLSFLVEAADNITYTLMDIEDGHKLKLIQTEDVVNLLKPIANSLPDDPCPIEEFDRIENEDERVGAYRAKAINALIFQAEKAFEDNYDGIMSGTYDSELTESIRSKEDFEKISDRTNKFFQNEKVVEIEFAGMHVVSGLLSIYLDAYRNIEEKYAKNLIGNLPKQFQFDSSTRKYDVLLKISTFISRMTDNYALDFYRKLTGHKLPEII</sequence>
<dbReference type="InterPro" id="IPR003607">
    <property type="entry name" value="HD/PDEase_dom"/>
</dbReference>
<evidence type="ECO:0000259" key="2">
    <source>
        <dbReference type="SMART" id="SM00471"/>
    </source>
</evidence>
<accession>A0A0P7YE18</accession>
<dbReference type="PANTHER" id="PTHR11373">
    <property type="entry name" value="DEOXYNUCLEOSIDE TRIPHOSPHATE TRIPHOSPHOHYDROLASE"/>
    <property type="match status" value="1"/>
</dbReference>
<evidence type="ECO:0000313" key="4">
    <source>
        <dbReference type="Proteomes" id="UP000050421"/>
    </source>
</evidence>
<dbReference type="PANTHER" id="PTHR11373:SF32">
    <property type="entry name" value="DEOXYGUANOSINETRIPHOSPHATE TRIPHOSPHOHYDROLASE"/>
    <property type="match status" value="1"/>
</dbReference>
<feature type="domain" description="HD/PDEase" evidence="2">
    <location>
        <begin position="59"/>
        <end position="279"/>
    </location>
</feature>
<gene>
    <name evidence="3" type="primary">dgt-2</name>
    <name evidence="3" type="ORF">HLUCCX10_04230</name>
</gene>
<dbReference type="EMBL" id="LJXT01000017">
    <property type="protein sequence ID" value="KPQ18995.1"/>
    <property type="molecule type" value="Genomic_DNA"/>
</dbReference>
<dbReference type="EC" id="3.1.5.1" evidence="3"/>
<dbReference type="SUPFAM" id="SSF109604">
    <property type="entry name" value="HD-domain/PDEase-like"/>
    <property type="match status" value="1"/>
</dbReference>
<dbReference type="InterPro" id="IPR023293">
    <property type="entry name" value="dGTP_triP_hydro_central_sf"/>
</dbReference>
<dbReference type="AlphaFoldDB" id="A0A0P7YE18"/>
<comment type="caution">
    <text evidence="3">The sequence shown here is derived from an EMBL/GenBank/DDBJ whole genome shotgun (WGS) entry which is preliminary data.</text>
</comment>
<dbReference type="GO" id="GO:0008832">
    <property type="term" value="F:dGTPase activity"/>
    <property type="evidence" value="ECO:0007669"/>
    <property type="project" value="UniProtKB-EC"/>
</dbReference>
<evidence type="ECO:0000256" key="1">
    <source>
        <dbReference type="ARBA" id="ARBA00022801"/>
    </source>
</evidence>
<dbReference type="InterPro" id="IPR006674">
    <property type="entry name" value="HD_domain"/>
</dbReference>
<proteinExistence type="predicted"/>
<evidence type="ECO:0000313" key="3">
    <source>
        <dbReference type="EMBL" id="KPQ18995.1"/>
    </source>
</evidence>
<dbReference type="InterPro" id="IPR027432">
    <property type="entry name" value="dGTP_triphosphohydrolase_C"/>
</dbReference>
<dbReference type="STRING" id="1305737.GCA_000526355_03582"/>
<dbReference type="OrthoDB" id="9803619at2"/>
<dbReference type="Pfam" id="PF01966">
    <property type="entry name" value="HD"/>
    <property type="match status" value="1"/>
</dbReference>
<reference evidence="3 4" key="1">
    <citation type="submission" date="2015-09" db="EMBL/GenBank/DDBJ databases">
        <title>Identification and resolution of microdiversity through metagenomic sequencing of parallel consortia.</title>
        <authorList>
            <person name="Nelson W.C."/>
            <person name="Romine M.F."/>
            <person name="Lindemann S.R."/>
        </authorList>
    </citation>
    <scope>NUCLEOTIDE SEQUENCE [LARGE SCALE GENOMIC DNA]</scope>
    <source>
        <strain evidence="3">HL-49</strain>
    </source>
</reference>
<dbReference type="Proteomes" id="UP000050421">
    <property type="component" value="Unassembled WGS sequence"/>
</dbReference>
<dbReference type="InterPro" id="IPR050135">
    <property type="entry name" value="dGTPase-like"/>
</dbReference>
<dbReference type="Gene3D" id="1.10.3550.10">
    <property type="entry name" value="eoxyguanosinetriphosphate triphosphohydrolase domain-like"/>
    <property type="match status" value="1"/>
</dbReference>
<dbReference type="Gene3D" id="1.10.3410.10">
    <property type="entry name" value="putative deoxyguanosinetriphosphate triphosphohydrolase like domain"/>
    <property type="match status" value="1"/>
</dbReference>
<organism evidence="3 4">
    <name type="scientific">Algoriphagus marincola HL-49</name>
    <dbReference type="NCBI Taxonomy" id="1305737"/>
    <lineage>
        <taxon>Bacteria</taxon>
        <taxon>Pseudomonadati</taxon>
        <taxon>Bacteroidota</taxon>
        <taxon>Cytophagia</taxon>
        <taxon>Cytophagales</taxon>
        <taxon>Cyclobacteriaceae</taxon>
        <taxon>Algoriphagus</taxon>
    </lineage>
</organism>
<name>A0A0P7YE18_9BACT</name>
<dbReference type="CDD" id="cd00077">
    <property type="entry name" value="HDc"/>
    <property type="match status" value="1"/>
</dbReference>
<protein>
    <submittedName>
        <fullName evidence="3">dGTPase</fullName>
        <ecNumber evidence="3">3.1.5.1</ecNumber>
    </submittedName>
</protein>
<dbReference type="PATRIC" id="fig|1305737.6.peg.1495"/>
<keyword evidence="1 3" id="KW-0378">Hydrolase</keyword>
<dbReference type="eggNOG" id="COG0232">
    <property type="taxonomic scope" value="Bacteria"/>
</dbReference>
<dbReference type="SMART" id="SM00471">
    <property type="entry name" value="HDc"/>
    <property type="match status" value="1"/>
</dbReference>
<dbReference type="NCBIfam" id="TIGR01353">
    <property type="entry name" value="dGTP_triPase"/>
    <property type="match status" value="1"/>
</dbReference>
<dbReference type="InterPro" id="IPR006261">
    <property type="entry name" value="dGTPase"/>
</dbReference>